<dbReference type="PANTHER" id="PTHR43308:SF5">
    <property type="entry name" value="S-LAYER PROTEIN _ PEPTIDOGLYCAN ENDO-BETA-N-ACETYLGLUCOSAMINIDASE"/>
    <property type="match status" value="1"/>
</dbReference>
<dbReference type="AlphaFoldDB" id="A0A0K9YW32"/>
<sequence>MQKNWRRIGKKTTALALALSFLLTGMATGGLPKADAREEWVVSPTASFTDIKGHWAAKDIASAAKSGMIQGYPDGTFRPEQTITQEQFLTLVERIIPKFMGHEPDAFIQETYLAEAKGRWSENTYRHLVAAGIMPTGKPAEGMNRLEATRVLLAALGHQFEGEKYRGTKSVFFSDLSIENADQVMTVYPAYKMGIMAGYPDGTFRPQESISRAQAVVLLTRLDHKIEELFPGNVTDDEKKGMTEAVSSFVREVMDQQKIRRFDDLQTYVKKRKLPASESFLREHFSFMQYEVYDYIRFPRFNELMYFAKIGNSKYRMTVQYYAGELGGSIDKTFYLSSHDGKAFQMIGKDE</sequence>
<dbReference type="RefSeq" id="WP_049738508.1">
    <property type="nucleotide sequence ID" value="NZ_BJON01000016.1"/>
</dbReference>
<evidence type="ECO:0000313" key="3">
    <source>
        <dbReference type="EMBL" id="GED70610.1"/>
    </source>
</evidence>
<evidence type="ECO:0000313" key="6">
    <source>
        <dbReference type="Proteomes" id="UP000319578"/>
    </source>
</evidence>
<dbReference type="EMBL" id="LGIQ01000007">
    <property type="protein sequence ID" value="KNB72455.1"/>
    <property type="molecule type" value="Genomic_DNA"/>
</dbReference>
<dbReference type="EMBL" id="BJON01000016">
    <property type="protein sequence ID" value="GED70610.1"/>
    <property type="molecule type" value="Genomic_DNA"/>
</dbReference>
<keyword evidence="6" id="KW-1185">Reference proteome</keyword>
<dbReference type="PROSITE" id="PS51272">
    <property type="entry name" value="SLH"/>
    <property type="match status" value="2"/>
</dbReference>
<keyword evidence="1" id="KW-0732">Signal</keyword>
<evidence type="ECO:0000259" key="2">
    <source>
        <dbReference type="PROSITE" id="PS51272"/>
    </source>
</evidence>
<dbReference type="PATRIC" id="fig|54915.3.peg.1223"/>
<reference evidence="5" key="1">
    <citation type="submission" date="2015-07" db="EMBL/GenBank/DDBJ databases">
        <title>Genome sequencing project for genomic taxonomy and phylogenomics of Bacillus-like bacteria.</title>
        <authorList>
            <person name="Liu B."/>
            <person name="Wang J."/>
            <person name="Zhu Y."/>
            <person name="Liu G."/>
            <person name="Chen Q."/>
            <person name="Chen Z."/>
            <person name="Lan J."/>
            <person name="Che J."/>
            <person name="Ge C."/>
            <person name="Shi H."/>
            <person name="Pan Z."/>
            <person name="Liu X."/>
        </authorList>
    </citation>
    <scope>NUCLEOTIDE SEQUENCE [LARGE SCALE GENOMIC DNA]</scope>
    <source>
        <strain evidence="5">DSM 9887</strain>
    </source>
</reference>
<dbReference type="Proteomes" id="UP000036834">
    <property type="component" value="Unassembled WGS sequence"/>
</dbReference>
<dbReference type="STRING" id="54915.ADS79_11325"/>
<accession>A0A0K9YW32</accession>
<gene>
    <name evidence="4" type="ORF">ADS79_11325</name>
    <name evidence="3" type="ORF">BRE01_43120</name>
</gene>
<reference evidence="4" key="2">
    <citation type="submission" date="2015-07" db="EMBL/GenBank/DDBJ databases">
        <title>MeaNS - Measles Nucleotide Surveillance Program.</title>
        <authorList>
            <person name="Tran T."/>
            <person name="Druce J."/>
        </authorList>
    </citation>
    <scope>NUCLEOTIDE SEQUENCE</scope>
    <source>
        <strain evidence="4">DSM 9887</strain>
    </source>
</reference>
<feature type="signal peptide" evidence="1">
    <location>
        <begin position="1"/>
        <end position="29"/>
    </location>
</feature>
<organism evidence="4 5">
    <name type="scientific">Brevibacillus reuszeri</name>
    <dbReference type="NCBI Taxonomy" id="54915"/>
    <lineage>
        <taxon>Bacteria</taxon>
        <taxon>Bacillati</taxon>
        <taxon>Bacillota</taxon>
        <taxon>Bacilli</taxon>
        <taxon>Bacillales</taxon>
        <taxon>Paenibacillaceae</taxon>
        <taxon>Brevibacillus</taxon>
    </lineage>
</organism>
<dbReference type="InterPro" id="IPR001119">
    <property type="entry name" value="SLH_dom"/>
</dbReference>
<feature type="domain" description="SLH" evidence="2">
    <location>
        <begin position="43"/>
        <end position="106"/>
    </location>
</feature>
<dbReference type="InterPro" id="IPR051465">
    <property type="entry name" value="Cell_Envelope_Struct_Comp"/>
</dbReference>
<feature type="domain" description="SLH" evidence="2">
    <location>
        <begin position="170"/>
        <end position="233"/>
    </location>
</feature>
<dbReference type="Proteomes" id="UP000319578">
    <property type="component" value="Unassembled WGS sequence"/>
</dbReference>
<protein>
    <submittedName>
        <fullName evidence="4">S-layer protein</fullName>
    </submittedName>
</protein>
<evidence type="ECO:0000313" key="5">
    <source>
        <dbReference type="Proteomes" id="UP000036834"/>
    </source>
</evidence>
<dbReference type="PANTHER" id="PTHR43308">
    <property type="entry name" value="OUTER MEMBRANE PROTEIN ALPHA-RELATED"/>
    <property type="match status" value="1"/>
</dbReference>
<dbReference type="OrthoDB" id="5845122at2"/>
<name>A0A0K9YW32_9BACL</name>
<feature type="chain" id="PRO_5038353552" evidence="1">
    <location>
        <begin position="30"/>
        <end position="351"/>
    </location>
</feature>
<reference evidence="3 6" key="3">
    <citation type="submission" date="2019-06" db="EMBL/GenBank/DDBJ databases">
        <title>Whole genome shotgun sequence of Brevibacillus reuszeri NBRC 15719.</title>
        <authorList>
            <person name="Hosoyama A."/>
            <person name="Uohara A."/>
            <person name="Ohji S."/>
            <person name="Ichikawa N."/>
        </authorList>
    </citation>
    <scope>NUCLEOTIDE SEQUENCE [LARGE SCALE GENOMIC DNA]</scope>
    <source>
        <strain evidence="3 6">NBRC 15719</strain>
    </source>
</reference>
<comment type="caution">
    <text evidence="4">The sequence shown here is derived from an EMBL/GenBank/DDBJ whole genome shotgun (WGS) entry which is preliminary data.</text>
</comment>
<evidence type="ECO:0000256" key="1">
    <source>
        <dbReference type="SAM" id="SignalP"/>
    </source>
</evidence>
<evidence type="ECO:0000313" key="4">
    <source>
        <dbReference type="EMBL" id="KNB72455.1"/>
    </source>
</evidence>
<dbReference type="Pfam" id="PF00395">
    <property type="entry name" value="SLH"/>
    <property type="match status" value="2"/>
</dbReference>
<proteinExistence type="predicted"/>